<organism evidence="2 3">
    <name type="scientific">Phenylobacterium conjunctum</name>
    <dbReference type="NCBI Taxonomy" id="1298959"/>
    <lineage>
        <taxon>Bacteria</taxon>
        <taxon>Pseudomonadati</taxon>
        <taxon>Pseudomonadota</taxon>
        <taxon>Alphaproteobacteria</taxon>
        <taxon>Caulobacterales</taxon>
        <taxon>Caulobacteraceae</taxon>
        <taxon>Phenylobacterium</taxon>
    </lineage>
</organism>
<reference evidence="3" key="1">
    <citation type="journal article" date="2019" name="Int. J. Syst. Evol. Microbiol.">
        <title>The Global Catalogue of Microorganisms (GCM) 10K type strain sequencing project: providing services to taxonomists for standard genome sequencing and annotation.</title>
        <authorList>
            <consortium name="The Broad Institute Genomics Platform"/>
            <consortium name="The Broad Institute Genome Sequencing Center for Infectious Disease"/>
            <person name="Wu L."/>
            <person name="Ma J."/>
        </authorList>
    </citation>
    <scope>NUCLEOTIDE SEQUENCE [LARGE SCALE GENOMIC DNA]</scope>
    <source>
        <strain evidence="3">CCUG 55074</strain>
    </source>
</reference>
<evidence type="ECO:0000313" key="3">
    <source>
        <dbReference type="Proteomes" id="UP001597216"/>
    </source>
</evidence>
<dbReference type="Proteomes" id="UP001597216">
    <property type="component" value="Unassembled WGS sequence"/>
</dbReference>
<dbReference type="Pfam" id="PF00583">
    <property type="entry name" value="Acetyltransf_1"/>
    <property type="match status" value="1"/>
</dbReference>
<accession>A0ABW3SZX0</accession>
<gene>
    <name evidence="2" type="ORF">ACFQ27_05545</name>
</gene>
<sequence length="165" mass="17552">MIASQTAAQAPKIVSEQPEDDAAIEALLDHAFGPGRFAKSSERVREVAEFRPDLSFCAWDGERLVGSVRMWKAHVGGVALIFLGPLAVEADQRKHGTGGLLVERACQACEAAGLPIVLLVGDPPYFQRFGFSADMTAAVRMPGPVDQRRILARGAAQALAGLVEA</sequence>
<dbReference type="EC" id="2.3.-.-" evidence="2"/>
<name>A0ABW3SZX0_9CAUL</name>
<evidence type="ECO:0000259" key="1">
    <source>
        <dbReference type="PROSITE" id="PS51186"/>
    </source>
</evidence>
<keyword evidence="2" id="KW-0808">Transferase</keyword>
<dbReference type="InterPro" id="IPR000182">
    <property type="entry name" value="GNAT_dom"/>
</dbReference>
<dbReference type="EMBL" id="JBHTLQ010000008">
    <property type="protein sequence ID" value="MFD1190037.1"/>
    <property type="molecule type" value="Genomic_DNA"/>
</dbReference>
<dbReference type="PROSITE" id="PS51186">
    <property type="entry name" value="GNAT"/>
    <property type="match status" value="1"/>
</dbReference>
<feature type="domain" description="N-acetyltransferase" evidence="1">
    <location>
        <begin position="11"/>
        <end position="146"/>
    </location>
</feature>
<dbReference type="GO" id="GO:0016746">
    <property type="term" value="F:acyltransferase activity"/>
    <property type="evidence" value="ECO:0007669"/>
    <property type="project" value="UniProtKB-KW"/>
</dbReference>
<protein>
    <submittedName>
        <fullName evidence="2">GNAT family N-acetyltransferase</fullName>
        <ecNumber evidence="2">2.3.-.-</ecNumber>
    </submittedName>
</protein>
<keyword evidence="3" id="KW-1185">Reference proteome</keyword>
<dbReference type="RefSeq" id="WP_377352907.1">
    <property type="nucleotide sequence ID" value="NZ_JBHTLQ010000008.1"/>
</dbReference>
<comment type="caution">
    <text evidence="2">The sequence shown here is derived from an EMBL/GenBank/DDBJ whole genome shotgun (WGS) entry which is preliminary data.</text>
</comment>
<dbReference type="SUPFAM" id="SSF55729">
    <property type="entry name" value="Acyl-CoA N-acyltransferases (Nat)"/>
    <property type="match status" value="1"/>
</dbReference>
<evidence type="ECO:0000313" key="2">
    <source>
        <dbReference type="EMBL" id="MFD1190037.1"/>
    </source>
</evidence>
<keyword evidence="2" id="KW-0012">Acyltransferase</keyword>
<dbReference type="Gene3D" id="3.40.630.30">
    <property type="match status" value="1"/>
</dbReference>
<proteinExistence type="predicted"/>
<dbReference type="InterPro" id="IPR016181">
    <property type="entry name" value="Acyl_CoA_acyltransferase"/>
</dbReference>